<dbReference type="EMBL" id="BAAASJ010000098">
    <property type="protein sequence ID" value="GAA2651743.1"/>
    <property type="molecule type" value="Genomic_DNA"/>
</dbReference>
<evidence type="ECO:0000313" key="3">
    <source>
        <dbReference type="Proteomes" id="UP001500151"/>
    </source>
</evidence>
<dbReference type="Proteomes" id="UP001500151">
    <property type="component" value="Unassembled WGS sequence"/>
</dbReference>
<name>A0ABN3RGD8_9ACTN</name>
<reference evidence="2 3" key="1">
    <citation type="journal article" date="2019" name="Int. J. Syst. Evol. Microbiol.">
        <title>The Global Catalogue of Microorganisms (GCM) 10K type strain sequencing project: providing services to taxonomists for standard genome sequencing and annotation.</title>
        <authorList>
            <consortium name="The Broad Institute Genomics Platform"/>
            <consortium name="The Broad Institute Genome Sequencing Center for Infectious Disease"/>
            <person name="Wu L."/>
            <person name="Ma J."/>
        </authorList>
    </citation>
    <scope>NUCLEOTIDE SEQUENCE [LARGE SCALE GENOMIC DNA]</scope>
    <source>
        <strain evidence="2 3">JCM 4524</strain>
    </source>
</reference>
<accession>A0ABN3RGD8</accession>
<evidence type="ECO:0000256" key="1">
    <source>
        <dbReference type="SAM" id="MobiDB-lite"/>
    </source>
</evidence>
<organism evidence="2 3">
    <name type="scientific">Streptomyces vastus</name>
    <dbReference type="NCBI Taxonomy" id="285451"/>
    <lineage>
        <taxon>Bacteria</taxon>
        <taxon>Bacillati</taxon>
        <taxon>Actinomycetota</taxon>
        <taxon>Actinomycetes</taxon>
        <taxon>Kitasatosporales</taxon>
        <taxon>Streptomycetaceae</taxon>
        <taxon>Streptomyces</taxon>
    </lineage>
</organism>
<gene>
    <name evidence="2" type="ORF">GCM10010307_61840</name>
</gene>
<protein>
    <submittedName>
        <fullName evidence="2">Uncharacterized protein</fullName>
    </submittedName>
</protein>
<keyword evidence="3" id="KW-1185">Reference proteome</keyword>
<feature type="region of interest" description="Disordered" evidence="1">
    <location>
        <begin position="1"/>
        <end position="36"/>
    </location>
</feature>
<comment type="caution">
    <text evidence="2">The sequence shown here is derived from an EMBL/GenBank/DDBJ whole genome shotgun (WGS) entry which is preliminary data.</text>
</comment>
<proteinExistence type="predicted"/>
<evidence type="ECO:0000313" key="2">
    <source>
        <dbReference type="EMBL" id="GAA2651743.1"/>
    </source>
</evidence>
<sequence length="96" mass="9712">MTEGFVPLSVRLSDSGAETGEGGPDPLDHVSGPVEDIFGGEPEESADLWALEDLVEAGDVAAVGLAGAVVGVALDLDGQALGAQRCPGQGLALRWR</sequence>